<evidence type="ECO:0000256" key="1">
    <source>
        <dbReference type="SAM" id="Phobius"/>
    </source>
</evidence>
<keyword evidence="1" id="KW-0812">Transmembrane</keyword>
<dbReference type="Proteomes" id="UP000282892">
    <property type="component" value="Chromosome"/>
</dbReference>
<organism evidence="2 3">
    <name type="scientific">Neobacillus mesonae</name>
    <dbReference type="NCBI Taxonomy" id="1193713"/>
    <lineage>
        <taxon>Bacteria</taxon>
        <taxon>Bacillati</taxon>
        <taxon>Bacillota</taxon>
        <taxon>Bacilli</taxon>
        <taxon>Bacillales</taxon>
        <taxon>Bacillaceae</taxon>
        <taxon>Neobacillus</taxon>
    </lineage>
</organism>
<proteinExistence type="predicted"/>
<reference evidence="2 3" key="1">
    <citation type="submission" date="2017-07" db="EMBL/GenBank/DDBJ databases">
        <title>The complete genome sequence of Bacillus mesonae strain H20-5, an efficient strain improving plant abiotic stress resistance.</title>
        <authorList>
            <person name="Kim S.Y."/>
            <person name="Song H."/>
            <person name="Sang M.K."/>
            <person name="Weon H.-Y."/>
            <person name="Song J."/>
        </authorList>
    </citation>
    <scope>NUCLEOTIDE SEQUENCE [LARGE SCALE GENOMIC DNA]</scope>
    <source>
        <strain evidence="2 3">H20-5</strain>
    </source>
</reference>
<evidence type="ECO:0000313" key="2">
    <source>
        <dbReference type="EMBL" id="AZU64718.1"/>
    </source>
</evidence>
<feature type="transmembrane region" description="Helical" evidence="1">
    <location>
        <begin position="126"/>
        <end position="147"/>
    </location>
</feature>
<dbReference type="AlphaFoldDB" id="A0A3Q9QYW3"/>
<dbReference type="STRING" id="1193713.GCA_001636315_02467"/>
<name>A0A3Q9QYW3_9BACI</name>
<feature type="transmembrane region" description="Helical" evidence="1">
    <location>
        <begin position="95"/>
        <end position="120"/>
    </location>
</feature>
<gene>
    <name evidence="2" type="ORF">CHR53_27740</name>
</gene>
<accession>A0A3Q9QYW3</accession>
<keyword evidence="3" id="KW-1185">Reference proteome</keyword>
<dbReference type="RefSeq" id="WP_127489545.1">
    <property type="nucleotide sequence ID" value="NZ_CP022572.1"/>
</dbReference>
<keyword evidence="1" id="KW-0472">Membrane</keyword>
<protein>
    <submittedName>
        <fullName evidence="2">Uncharacterized protein</fullName>
    </submittedName>
</protein>
<dbReference type="EMBL" id="CP022572">
    <property type="protein sequence ID" value="AZU64718.1"/>
    <property type="molecule type" value="Genomic_DNA"/>
</dbReference>
<keyword evidence="1" id="KW-1133">Transmembrane helix</keyword>
<dbReference type="OrthoDB" id="2896359at2"/>
<evidence type="ECO:0000313" key="3">
    <source>
        <dbReference type="Proteomes" id="UP000282892"/>
    </source>
</evidence>
<dbReference type="KEGG" id="nmk:CHR53_27740"/>
<feature type="transmembrane region" description="Helical" evidence="1">
    <location>
        <begin position="28"/>
        <end position="47"/>
    </location>
</feature>
<sequence>MSIAVICFVTWLVIIVFAIIPKGLTLVEMIFTYFVSSILTVIIFSILDVNLHWVPASKDVEKGVALNICRFVEIPLLLIIGASILNSRLRPITRWLLAAAIYLFFMINEWLLLSLGIIVYHNWNMFFASINYILFIIVLAQITRWFIHLERGVIKKA</sequence>